<dbReference type="AlphaFoldDB" id="A0A915K932"/>
<protein>
    <submittedName>
        <fullName evidence="2">Uncharacterized protein</fullName>
    </submittedName>
</protein>
<name>A0A915K932_ROMCU</name>
<keyword evidence="1" id="KW-1185">Reference proteome</keyword>
<organism evidence="1 2">
    <name type="scientific">Romanomermis culicivorax</name>
    <name type="common">Nematode worm</name>
    <dbReference type="NCBI Taxonomy" id="13658"/>
    <lineage>
        <taxon>Eukaryota</taxon>
        <taxon>Metazoa</taxon>
        <taxon>Ecdysozoa</taxon>
        <taxon>Nematoda</taxon>
        <taxon>Enoplea</taxon>
        <taxon>Dorylaimia</taxon>
        <taxon>Mermithida</taxon>
        <taxon>Mermithoidea</taxon>
        <taxon>Mermithidae</taxon>
        <taxon>Romanomermis</taxon>
    </lineage>
</organism>
<dbReference type="Proteomes" id="UP000887565">
    <property type="component" value="Unplaced"/>
</dbReference>
<sequence>MTHQQSCTVKKVLHREDCGAKVKMMALLSPVHTSEMFVEQTARRAWLTREYLLVEQHPEHKKFGKRFFSTPSMLGEQHMLQVRC</sequence>
<evidence type="ECO:0000313" key="2">
    <source>
        <dbReference type="WBParaSite" id="nRc.2.0.1.t34680-RA"/>
    </source>
</evidence>
<dbReference type="WBParaSite" id="nRc.2.0.1.t34680-RA">
    <property type="protein sequence ID" value="nRc.2.0.1.t34680-RA"/>
    <property type="gene ID" value="nRc.2.0.1.g34680"/>
</dbReference>
<reference evidence="2" key="1">
    <citation type="submission" date="2022-11" db="UniProtKB">
        <authorList>
            <consortium name="WormBaseParasite"/>
        </authorList>
    </citation>
    <scope>IDENTIFICATION</scope>
</reference>
<proteinExistence type="predicted"/>
<accession>A0A915K932</accession>
<evidence type="ECO:0000313" key="1">
    <source>
        <dbReference type="Proteomes" id="UP000887565"/>
    </source>
</evidence>